<keyword evidence="2" id="KW-1185">Reference proteome</keyword>
<dbReference type="AlphaFoldDB" id="A0A9Q1IYB4"/>
<dbReference type="Proteomes" id="UP001152622">
    <property type="component" value="Chromosome 6"/>
</dbReference>
<comment type="caution">
    <text evidence="1">The sequence shown here is derived from an EMBL/GenBank/DDBJ whole genome shotgun (WGS) entry which is preliminary data.</text>
</comment>
<name>A0A9Q1IYB4_SYNKA</name>
<evidence type="ECO:0000313" key="1">
    <source>
        <dbReference type="EMBL" id="KAJ8357836.1"/>
    </source>
</evidence>
<reference evidence="1" key="1">
    <citation type="journal article" date="2023" name="Science">
        <title>Genome structures resolve the early diversification of teleost fishes.</title>
        <authorList>
            <person name="Parey E."/>
            <person name="Louis A."/>
            <person name="Montfort J."/>
            <person name="Bouchez O."/>
            <person name="Roques C."/>
            <person name="Iampietro C."/>
            <person name="Lluch J."/>
            <person name="Castinel A."/>
            <person name="Donnadieu C."/>
            <person name="Desvignes T."/>
            <person name="Floi Bucao C."/>
            <person name="Jouanno E."/>
            <person name="Wen M."/>
            <person name="Mejri S."/>
            <person name="Dirks R."/>
            <person name="Jansen H."/>
            <person name="Henkel C."/>
            <person name="Chen W.J."/>
            <person name="Zahm M."/>
            <person name="Cabau C."/>
            <person name="Klopp C."/>
            <person name="Thompson A.W."/>
            <person name="Robinson-Rechavi M."/>
            <person name="Braasch I."/>
            <person name="Lecointre G."/>
            <person name="Bobe J."/>
            <person name="Postlethwait J.H."/>
            <person name="Berthelot C."/>
            <person name="Roest Crollius H."/>
            <person name="Guiguen Y."/>
        </authorList>
    </citation>
    <scope>NUCLEOTIDE SEQUENCE</scope>
    <source>
        <strain evidence="1">WJC10195</strain>
    </source>
</reference>
<sequence>MRRPSDSRGPSFAVAVGSGGDSCLLIGGRRQITRRGLMPPLPTQIGPPAKCRELAERGYRYRRTREQRRCKTACCEMMWPAAMFVTEPDAEPKTLSALPRGARPI</sequence>
<organism evidence="1 2">
    <name type="scientific">Synaphobranchus kaupii</name>
    <name type="common">Kaup's arrowtooth eel</name>
    <dbReference type="NCBI Taxonomy" id="118154"/>
    <lineage>
        <taxon>Eukaryota</taxon>
        <taxon>Metazoa</taxon>
        <taxon>Chordata</taxon>
        <taxon>Craniata</taxon>
        <taxon>Vertebrata</taxon>
        <taxon>Euteleostomi</taxon>
        <taxon>Actinopterygii</taxon>
        <taxon>Neopterygii</taxon>
        <taxon>Teleostei</taxon>
        <taxon>Anguilliformes</taxon>
        <taxon>Synaphobranchidae</taxon>
        <taxon>Synaphobranchus</taxon>
    </lineage>
</organism>
<proteinExistence type="predicted"/>
<evidence type="ECO:0000313" key="2">
    <source>
        <dbReference type="Proteomes" id="UP001152622"/>
    </source>
</evidence>
<protein>
    <submittedName>
        <fullName evidence="1">Uncharacterized protein</fullName>
    </submittedName>
</protein>
<dbReference type="EMBL" id="JAINUF010000006">
    <property type="protein sequence ID" value="KAJ8357836.1"/>
    <property type="molecule type" value="Genomic_DNA"/>
</dbReference>
<gene>
    <name evidence="1" type="ORF">SKAU_G00206300</name>
</gene>
<accession>A0A9Q1IYB4</accession>